<feature type="region of interest" description="Disordered" evidence="8">
    <location>
        <begin position="354"/>
        <end position="376"/>
    </location>
</feature>
<dbReference type="Gene3D" id="2.40.50.140">
    <property type="entry name" value="Nucleic acid-binding proteins"/>
    <property type="match status" value="1"/>
</dbReference>
<dbReference type="PANTHER" id="PTHR22648">
    <property type="entry name" value="TRANSCRIPTION TERMINATION FACTOR NUSA"/>
    <property type="match status" value="1"/>
</dbReference>
<name>A0A1F4VYM6_UNCKA</name>
<dbReference type="Pfam" id="PF26594">
    <property type="entry name" value="KH_NusA_2nd"/>
    <property type="match status" value="1"/>
</dbReference>
<evidence type="ECO:0000313" key="11">
    <source>
        <dbReference type="Proteomes" id="UP000176614"/>
    </source>
</evidence>
<dbReference type="Pfam" id="PF13184">
    <property type="entry name" value="KH_NusA_1st"/>
    <property type="match status" value="1"/>
</dbReference>
<organism evidence="10 11">
    <name type="scientific">candidate division WWE3 bacterium RIFOXYA2_FULL_46_9</name>
    <dbReference type="NCBI Taxonomy" id="1802636"/>
    <lineage>
        <taxon>Bacteria</taxon>
        <taxon>Katanobacteria</taxon>
    </lineage>
</organism>
<accession>A0A1F4VYM6</accession>
<dbReference type="SUPFAM" id="SSF50249">
    <property type="entry name" value="Nucleic acid-binding proteins"/>
    <property type="match status" value="1"/>
</dbReference>
<dbReference type="PROSITE" id="PS50084">
    <property type="entry name" value="KH_TYPE_1"/>
    <property type="match status" value="1"/>
</dbReference>
<comment type="similarity">
    <text evidence="7">Belongs to the NusA family.</text>
</comment>
<feature type="domain" description="S1 motif" evidence="9">
    <location>
        <begin position="110"/>
        <end position="177"/>
    </location>
</feature>
<dbReference type="InterPro" id="IPR013735">
    <property type="entry name" value="TF_NusA_N"/>
</dbReference>
<dbReference type="SUPFAM" id="SSF54814">
    <property type="entry name" value="Prokaryotic type KH domain (KH-domain type II)"/>
    <property type="match status" value="2"/>
</dbReference>
<dbReference type="Gene3D" id="3.30.1480.10">
    <property type="entry name" value="NusA, N-terminal domain"/>
    <property type="match status" value="1"/>
</dbReference>
<dbReference type="InterPro" id="IPR015946">
    <property type="entry name" value="KH_dom-like_a/b"/>
</dbReference>
<dbReference type="InterPro" id="IPR012340">
    <property type="entry name" value="NA-bd_OB-fold"/>
</dbReference>
<dbReference type="InterPro" id="IPR036555">
    <property type="entry name" value="NusA_N_sf"/>
</dbReference>
<dbReference type="SUPFAM" id="SSF69705">
    <property type="entry name" value="Transcription factor NusA, N-terminal domain"/>
    <property type="match status" value="1"/>
</dbReference>
<gene>
    <name evidence="7" type="primary">nusA</name>
    <name evidence="10" type="ORF">A2264_03250</name>
</gene>
<keyword evidence="3 7" id="KW-0889">Transcription antitermination</keyword>
<dbReference type="HAMAP" id="MF_00945_B">
    <property type="entry name" value="NusA_B"/>
    <property type="match status" value="1"/>
</dbReference>
<dbReference type="InterPro" id="IPR025249">
    <property type="entry name" value="TF_NusA_KH_1st"/>
</dbReference>
<dbReference type="GO" id="GO:0006353">
    <property type="term" value="P:DNA-templated transcription termination"/>
    <property type="evidence" value="ECO:0007669"/>
    <property type="project" value="UniProtKB-UniRule"/>
</dbReference>
<comment type="subunit">
    <text evidence="7">Monomer. Binds directly to the core enzyme of the DNA-dependent RNA polymerase and to nascent RNA.</text>
</comment>
<comment type="subcellular location">
    <subcellularLocation>
        <location evidence="7">Cytoplasm</location>
    </subcellularLocation>
</comment>
<sequence>MAITEFSAALNQVATERGIPVDSVIESIKMALLTAYKKDRKEAGEDVEVEEFEAEVNPDTGEMKILKDGSDVTPSGFGRIAAQTAKQVILQKIRETEKEVLFEEFHEKIGQIVIGTVFRVDEKLVIMDLGKNKAQGVMPQSEQVSSEVYRLNQKIKVLVKDIRQNPGRGTEIIVSRSDPQFVARLFEQEVPEIATGTVVIEAIAREAGSRTKIAVSSKDPKIDPVGSCVGQKGVRVQSIISELFGEKIDIVPFSIITEKFIAASLAPSKVTEVVLDKEENRAIVTVPEDQQSLAIGKDGQNARLANKLTKWKIDIKGAAGTFAATEGNKDQAEKSEKKIVGIWDAAIQKVNEQEAADKIAKAEEKAASEEKTENVE</sequence>
<dbReference type="GO" id="GO:0005829">
    <property type="term" value="C:cytosol"/>
    <property type="evidence" value="ECO:0007669"/>
    <property type="project" value="TreeGrafter"/>
</dbReference>
<dbReference type="InterPro" id="IPR058582">
    <property type="entry name" value="KH_NusA_2nd"/>
</dbReference>
<proteinExistence type="inferred from homology"/>
<evidence type="ECO:0000313" key="10">
    <source>
        <dbReference type="EMBL" id="OGC62279.1"/>
    </source>
</evidence>
<dbReference type="SMART" id="SM00322">
    <property type="entry name" value="KH"/>
    <property type="match status" value="2"/>
</dbReference>
<keyword evidence="5 7" id="KW-0805">Transcription regulation</keyword>
<comment type="function">
    <text evidence="7">Participates in both transcription termination and antitermination.</text>
</comment>
<dbReference type="EMBL" id="MEVT01000022">
    <property type="protein sequence ID" value="OGC62279.1"/>
    <property type="molecule type" value="Genomic_DNA"/>
</dbReference>
<evidence type="ECO:0000256" key="5">
    <source>
        <dbReference type="ARBA" id="ARBA00023015"/>
    </source>
</evidence>
<dbReference type="CDD" id="cd02134">
    <property type="entry name" value="KH-II_NusA_rpt1"/>
    <property type="match status" value="1"/>
</dbReference>
<dbReference type="PROSITE" id="PS50126">
    <property type="entry name" value="S1"/>
    <property type="match status" value="1"/>
</dbReference>
<dbReference type="CDD" id="cd04455">
    <property type="entry name" value="S1_NusA"/>
    <property type="match status" value="1"/>
</dbReference>
<dbReference type="FunFam" id="3.30.300.20:FF:000002">
    <property type="entry name" value="Transcription termination/antitermination protein NusA"/>
    <property type="match status" value="1"/>
</dbReference>
<comment type="caution">
    <text evidence="10">The sequence shown here is derived from an EMBL/GenBank/DDBJ whole genome shotgun (WGS) entry which is preliminary data.</text>
</comment>
<dbReference type="GO" id="GO:0003700">
    <property type="term" value="F:DNA-binding transcription factor activity"/>
    <property type="evidence" value="ECO:0007669"/>
    <property type="project" value="InterPro"/>
</dbReference>
<evidence type="ECO:0000256" key="4">
    <source>
        <dbReference type="ARBA" id="ARBA00022884"/>
    </source>
</evidence>
<keyword evidence="2 7" id="KW-0963">Cytoplasm</keyword>
<dbReference type="PANTHER" id="PTHR22648:SF0">
    <property type="entry name" value="TRANSCRIPTION TERMINATION_ANTITERMINATION PROTEIN NUSA"/>
    <property type="match status" value="1"/>
</dbReference>
<dbReference type="NCBIfam" id="TIGR01953">
    <property type="entry name" value="NusA"/>
    <property type="match status" value="1"/>
</dbReference>
<dbReference type="GO" id="GO:0003723">
    <property type="term" value="F:RNA binding"/>
    <property type="evidence" value="ECO:0007669"/>
    <property type="project" value="UniProtKB-UniRule"/>
</dbReference>
<dbReference type="CDD" id="cd22529">
    <property type="entry name" value="KH-II_NusA_rpt2"/>
    <property type="match status" value="1"/>
</dbReference>
<dbReference type="GO" id="GO:0031564">
    <property type="term" value="P:transcription antitermination"/>
    <property type="evidence" value="ECO:0007669"/>
    <property type="project" value="UniProtKB-UniRule"/>
</dbReference>
<keyword evidence="4 7" id="KW-0694">RNA-binding</keyword>
<dbReference type="Pfam" id="PF08529">
    <property type="entry name" value="NusA_N"/>
    <property type="match status" value="2"/>
</dbReference>
<evidence type="ECO:0000256" key="2">
    <source>
        <dbReference type="ARBA" id="ARBA00022490"/>
    </source>
</evidence>
<evidence type="ECO:0000256" key="3">
    <source>
        <dbReference type="ARBA" id="ARBA00022814"/>
    </source>
</evidence>
<protein>
    <recommendedName>
        <fullName evidence="7">Transcription termination/antitermination protein NusA</fullName>
    </recommendedName>
</protein>
<keyword evidence="6 7" id="KW-0804">Transcription</keyword>
<dbReference type="Pfam" id="PF00575">
    <property type="entry name" value="S1"/>
    <property type="match status" value="1"/>
</dbReference>
<keyword evidence="1 7" id="KW-0806">Transcription termination</keyword>
<dbReference type="SMART" id="SM00316">
    <property type="entry name" value="S1"/>
    <property type="match status" value="1"/>
</dbReference>
<evidence type="ECO:0000256" key="8">
    <source>
        <dbReference type="SAM" id="MobiDB-lite"/>
    </source>
</evidence>
<evidence type="ECO:0000256" key="1">
    <source>
        <dbReference type="ARBA" id="ARBA00022472"/>
    </source>
</evidence>
<dbReference type="Gene3D" id="3.30.300.20">
    <property type="match status" value="2"/>
</dbReference>
<evidence type="ECO:0000259" key="9">
    <source>
        <dbReference type="PROSITE" id="PS50126"/>
    </source>
</evidence>
<dbReference type="InterPro" id="IPR009019">
    <property type="entry name" value="KH_sf_prok-type"/>
</dbReference>
<dbReference type="FunFam" id="3.30.300.20:FF:000005">
    <property type="entry name" value="Transcription termination/antitermination protein NusA"/>
    <property type="match status" value="1"/>
</dbReference>
<evidence type="ECO:0000256" key="7">
    <source>
        <dbReference type="HAMAP-Rule" id="MF_00945"/>
    </source>
</evidence>
<dbReference type="InterPro" id="IPR030842">
    <property type="entry name" value="TF_NusA_bacterial"/>
</dbReference>
<dbReference type="InterPro" id="IPR010213">
    <property type="entry name" value="TF_NusA"/>
</dbReference>
<dbReference type="InterPro" id="IPR004087">
    <property type="entry name" value="KH_dom"/>
</dbReference>
<evidence type="ECO:0000256" key="6">
    <source>
        <dbReference type="ARBA" id="ARBA00023163"/>
    </source>
</evidence>
<dbReference type="Proteomes" id="UP000176614">
    <property type="component" value="Unassembled WGS sequence"/>
</dbReference>
<dbReference type="InterPro" id="IPR003029">
    <property type="entry name" value="S1_domain"/>
</dbReference>
<dbReference type="AlphaFoldDB" id="A0A1F4VYM6"/>
<reference evidence="10 11" key="1">
    <citation type="journal article" date="2016" name="Nat. Commun.">
        <title>Thousands of microbial genomes shed light on interconnected biogeochemical processes in an aquifer system.</title>
        <authorList>
            <person name="Anantharaman K."/>
            <person name="Brown C.T."/>
            <person name="Hug L.A."/>
            <person name="Sharon I."/>
            <person name="Castelle C.J."/>
            <person name="Probst A.J."/>
            <person name="Thomas B.C."/>
            <person name="Singh A."/>
            <person name="Wilkins M.J."/>
            <person name="Karaoz U."/>
            <person name="Brodie E.L."/>
            <person name="Williams K.H."/>
            <person name="Hubbard S.S."/>
            <person name="Banfield J.F."/>
        </authorList>
    </citation>
    <scope>NUCLEOTIDE SEQUENCE [LARGE SCALE GENOMIC DNA]</scope>
</reference>